<gene>
    <name evidence="2" type="ORF">I2F25_07055</name>
</gene>
<dbReference type="RefSeq" id="WP_325775249.1">
    <property type="nucleotide sequence ID" value="NZ_VTDN01000004.1"/>
</dbReference>
<keyword evidence="3" id="KW-1185">Reference proteome</keyword>
<name>A0ABU6DSI6_9GAMM</name>
<evidence type="ECO:0000313" key="3">
    <source>
        <dbReference type="Proteomes" id="UP001339883"/>
    </source>
</evidence>
<evidence type="ECO:0000259" key="1">
    <source>
        <dbReference type="Pfam" id="PF13439"/>
    </source>
</evidence>
<proteinExistence type="predicted"/>
<dbReference type="PANTHER" id="PTHR45947">
    <property type="entry name" value="SULFOQUINOVOSYL TRANSFERASE SQD2"/>
    <property type="match status" value="1"/>
</dbReference>
<dbReference type="InterPro" id="IPR028098">
    <property type="entry name" value="Glyco_trans_4-like_N"/>
</dbReference>
<dbReference type="PANTHER" id="PTHR45947:SF3">
    <property type="entry name" value="SULFOQUINOVOSYL TRANSFERASE SQD2"/>
    <property type="match status" value="1"/>
</dbReference>
<dbReference type="Pfam" id="PF13692">
    <property type="entry name" value="Glyco_trans_1_4"/>
    <property type="match status" value="1"/>
</dbReference>
<dbReference type="Pfam" id="PF13439">
    <property type="entry name" value="Glyco_transf_4"/>
    <property type="match status" value="1"/>
</dbReference>
<accession>A0ABU6DSI6</accession>
<sequence>MKVLHVAETVKGGVATIIDQLLLDERIESFCLIPEAHESEISNKKNFYLYERTGRNLKSFIYLMIAFIKYFNTVKPDIVHIHSSFAGMICRIILFFFIRKPKIVYCPHAFSFLMDNSSIKKSIYAWIEKILLINTDIVICTSEYEKNISLQYKMPTNKLITIYNSVLPPFNIEKVRNNYRNNLIKVLFVGRLDHQKGVDILADIIKLVDDRFEFTIIGDSVVDRKLNEIFSFPVKKIGWVTKQELSKYYTQADVIIMPSRWESFGLVAVEANSYGKPVIATNCTSLPEIIENGKNGFLFKKDSASEAVSILNQLDIFKLKSMENECLKNYKDRFSTKVMLDKVFSLYSRLK</sequence>
<organism evidence="2 3">
    <name type="scientific">Acinetobacter pollinis</name>
    <dbReference type="NCBI Taxonomy" id="2605270"/>
    <lineage>
        <taxon>Bacteria</taxon>
        <taxon>Pseudomonadati</taxon>
        <taxon>Pseudomonadota</taxon>
        <taxon>Gammaproteobacteria</taxon>
        <taxon>Moraxellales</taxon>
        <taxon>Moraxellaceae</taxon>
        <taxon>Acinetobacter</taxon>
    </lineage>
</organism>
<reference evidence="2 3" key="1">
    <citation type="submission" date="2019-08" db="EMBL/GenBank/DDBJ databases">
        <title>Five species of Acinetobacter isolated from floral nectar and animal pollinators.</title>
        <authorList>
            <person name="Hendry T.A."/>
        </authorList>
    </citation>
    <scope>NUCLEOTIDE SEQUENCE [LARGE SCALE GENOMIC DNA]</scope>
    <source>
        <strain evidence="2 3">MD18.27</strain>
    </source>
</reference>
<feature type="domain" description="Glycosyltransferase subfamily 4-like N-terminal" evidence="1">
    <location>
        <begin position="51"/>
        <end position="166"/>
    </location>
</feature>
<dbReference type="Proteomes" id="UP001339883">
    <property type="component" value="Unassembled WGS sequence"/>
</dbReference>
<dbReference type="SUPFAM" id="SSF53756">
    <property type="entry name" value="UDP-Glycosyltransferase/glycogen phosphorylase"/>
    <property type="match status" value="1"/>
</dbReference>
<dbReference type="EMBL" id="VTDN01000004">
    <property type="protein sequence ID" value="MEB5476802.1"/>
    <property type="molecule type" value="Genomic_DNA"/>
</dbReference>
<protein>
    <submittedName>
        <fullName evidence="2">Glycosyltransferase</fullName>
    </submittedName>
</protein>
<evidence type="ECO:0000313" key="2">
    <source>
        <dbReference type="EMBL" id="MEB5476802.1"/>
    </source>
</evidence>
<dbReference type="InterPro" id="IPR050194">
    <property type="entry name" value="Glycosyltransferase_grp1"/>
</dbReference>
<comment type="caution">
    <text evidence="2">The sequence shown here is derived from an EMBL/GenBank/DDBJ whole genome shotgun (WGS) entry which is preliminary data.</text>
</comment>
<dbReference type="Gene3D" id="3.40.50.2000">
    <property type="entry name" value="Glycogen Phosphorylase B"/>
    <property type="match status" value="2"/>
</dbReference>